<keyword evidence="3" id="KW-1185">Reference proteome</keyword>
<feature type="domain" description="Serine/threonine specific protein phosphatases" evidence="1">
    <location>
        <begin position="64"/>
        <end position="69"/>
    </location>
</feature>
<proteinExistence type="predicted"/>
<dbReference type="RefSeq" id="WP_219287439.1">
    <property type="nucleotide sequence ID" value="NZ_RPHB01000002.1"/>
</dbReference>
<dbReference type="GO" id="GO:0005737">
    <property type="term" value="C:cytoplasm"/>
    <property type="evidence" value="ECO:0007669"/>
    <property type="project" value="TreeGrafter"/>
</dbReference>
<dbReference type="AlphaFoldDB" id="A0A951MCR7"/>
<accession>A0A951MCR7</accession>
<dbReference type="GO" id="GO:0016791">
    <property type="term" value="F:phosphatase activity"/>
    <property type="evidence" value="ECO:0007669"/>
    <property type="project" value="TreeGrafter"/>
</dbReference>
<dbReference type="CDD" id="cd00144">
    <property type="entry name" value="MPP_PPP_family"/>
    <property type="match status" value="1"/>
</dbReference>
<dbReference type="PROSITE" id="PS00125">
    <property type="entry name" value="SER_THR_PHOSPHATASE"/>
    <property type="match status" value="1"/>
</dbReference>
<organism evidence="2 3">
    <name type="scientific">Arthrospiribacter ruber</name>
    <dbReference type="NCBI Taxonomy" id="2487934"/>
    <lineage>
        <taxon>Bacteria</taxon>
        <taxon>Pseudomonadati</taxon>
        <taxon>Bacteroidota</taxon>
        <taxon>Cytophagia</taxon>
        <taxon>Cytophagales</taxon>
        <taxon>Cyclobacteriaceae</taxon>
        <taxon>Arthrospiribacter</taxon>
    </lineage>
</organism>
<dbReference type="PANTHER" id="PTHR42850">
    <property type="entry name" value="METALLOPHOSPHOESTERASE"/>
    <property type="match status" value="1"/>
</dbReference>
<evidence type="ECO:0000259" key="1">
    <source>
        <dbReference type="PROSITE" id="PS00125"/>
    </source>
</evidence>
<evidence type="ECO:0000313" key="2">
    <source>
        <dbReference type="EMBL" id="MBW3467200.1"/>
    </source>
</evidence>
<protein>
    <submittedName>
        <fullName evidence="2">Serine/threonine protein phosphatase</fullName>
    </submittedName>
</protein>
<dbReference type="InterPro" id="IPR004843">
    <property type="entry name" value="Calcineurin-like_PHP"/>
</dbReference>
<dbReference type="EMBL" id="RPHB01000002">
    <property type="protein sequence ID" value="MBW3467200.1"/>
    <property type="molecule type" value="Genomic_DNA"/>
</dbReference>
<dbReference type="Proteomes" id="UP000727490">
    <property type="component" value="Unassembled WGS sequence"/>
</dbReference>
<evidence type="ECO:0000313" key="3">
    <source>
        <dbReference type="Proteomes" id="UP000727490"/>
    </source>
</evidence>
<dbReference type="InterPro" id="IPR006186">
    <property type="entry name" value="Ser/Thr-sp_prot-phosphatase"/>
</dbReference>
<comment type="caution">
    <text evidence="2">The sequence shown here is derived from an EMBL/GenBank/DDBJ whole genome shotgun (WGS) entry which is preliminary data.</text>
</comment>
<dbReference type="Pfam" id="PF00149">
    <property type="entry name" value="Metallophos"/>
    <property type="match status" value="1"/>
</dbReference>
<name>A0A951MCR7_9BACT</name>
<sequence length="223" mass="25257">MGLFIIGDVHGCLNTYIELMEHWDPKTETMIQVGDLIDRGKHSASCVKLAFELKSTFKDQTIFLKGNHEQMMIDFLKNTGSKNDWLNNGGFQTMENFKANDLDIHFYMCWLNTLPLMWSNEHVVVSHAGFSTAADDPFDVEDPSGLLWNRKPLLNLGKVQVIGHTPRMNGKPEFSAASNSWNIDTGAYRNICLTGIRLREDGKFLEAINVPTSEKDVDVEKVF</sequence>
<dbReference type="PANTHER" id="PTHR42850:SF4">
    <property type="entry name" value="ZINC-DEPENDENT ENDOPOLYPHOSPHATASE"/>
    <property type="match status" value="1"/>
</dbReference>
<dbReference type="GO" id="GO:0110154">
    <property type="term" value="P:RNA decapping"/>
    <property type="evidence" value="ECO:0007669"/>
    <property type="project" value="TreeGrafter"/>
</dbReference>
<reference evidence="2 3" key="1">
    <citation type="journal article" date="2020" name="Syst. Appl. Microbiol.">
        <title>Arthrospiribacter ruber gen. nov., sp. nov., a novel bacterium isolated from Arthrospira cultures.</title>
        <authorList>
            <person name="Waleron M."/>
            <person name="Misztak A."/>
            <person name="Waleron M.M."/>
            <person name="Furmaniak M."/>
            <person name="Mrozik A."/>
            <person name="Waleron K."/>
        </authorList>
    </citation>
    <scope>NUCLEOTIDE SEQUENCE [LARGE SCALE GENOMIC DNA]</scope>
    <source>
        <strain evidence="2 3">DPMB0001</strain>
    </source>
</reference>
<dbReference type="InterPro" id="IPR050126">
    <property type="entry name" value="Ap4A_hydrolase"/>
</dbReference>
<gene>
    <name evidence="2" type="ORF">EGN73_05170</name>
</gene>
<dbReference type="GO" id="GO:0008803">
    <property type="term" value="F:bis(5'-nucleosyl)-tetraphosphatase (symmetrical) activity"/>
    <property type="evidence" value="ECO:0007669"/>
    <property type="project" value="TreeGrafter"/>
</dbReference>